<evidence type="ECO:0000256" key="2">
    <source>
        <dbReference type="ARBA" id="ARBA00008465"/>
    </source>
</evidence>
<dbReference type="Gene3D" id="3.20.20.240">
    <property type="entry name" value="Methylmalonyl-CoA mutase"/>
    <property type="match status" value="1"/>
</dbReference>
<dbReference type="GO" id="GO:0046872">
    <property type="term" value="F:metal ion binding"/>
    <property type="evidence" value="ECO:0007669"/>
    <property type="project" value="InterPro"/>
</dbReference>
<dbReference type="EMBL" id="CP162551">
    <property type="protein sequence ID" value="XDI36242.1"/>
    <property type="molecule type" value="Genomic_DNA"/>
</dbReference>
<dbReference type="PANTHER" id="PTHR48101">
    <property type="entry name" value="METHYLMALONYL-COA MUTASE, MITOCHONDRIAL-RELATED"/>
    <property type="match status" value="1"/>
</dbReference>
<comment type="similarity">
    <text evidence="2">Belongs to the methylmalonyl-CoA mutase family.</text>
</comment>
<keyword evidence="4" id="KW-0413">Isomerase</keyword>
<evidence type="ECO:0000256" key="5">
    <source>
        <dbReference type="ARBA" id="ARBA00023285"/>
    </source>
</evidence>
<dbReference type="CDD" id="cd03677">
    <property type="entry name" value="MM_CoA_mutase_beta"/>
    <property type="match status" value="1"/>
</dbReference>
<dbReference type="AlphaFoldDB" id="A0AB39BR10"/>
<dbReference type="GO" id="GO:0005737">
    <property type="term" value="C:cytoplasm"/>
    <property type="evidence" value="ECO:0007669"/>
    <property type="project" value="TreeGrafter"/>
</dbReference>
<dbReference type="PANTHER" id="PTHR48101:SF4">
    <property type="entry name" value="METHYLMALONYL-COA MUTASE, MITOCHONDRIAL"/>
    <property type="match status" value="1"/>
</dbReference>
<evidence type="ECO:0000313" key="7">
    <source>
        <dbReference type="EMBL" id="XDI36242.1"/>
    </source>
</evidence>
<evidence type="ECO:0000256" key="3">
    <source>
        <dbReference type="ARBA" id="ARBA00022628"/>
    </source>
</evidence>
<dbReference type="InterPro" id="IPR006099">
    <property type="entry name" value="MeMalonylCoA_mutase_a/b_cat"/>
</dbReference>
<dbReference type="Pfam" id="PF01642">
    <property type="entry name" value="MM_CoA_mutase"/>
    <property type="match status" value="1"/>
</dbReference>
<dbReference type="Gene3D" id="3.40.50.280">
    <property type="entry name" value="Cobalamin-binding domain"/>
    <property type="match status" value="1"/>
</dbReference>
<evidence type="ECO:0000256" key="1">
    <source>
        <dbReference type="ARBA" id="ARBA00001922"/>
    </source>
</evidence>
<dbReference type="InterPro" id="IPR036724">
    <property type="entry name" value="Cobalamin-bd_sf"/>
</dbReference>
<dbReference type="InterPro" id="IPR016176">
    <property type="entry name" value="Cbl-dep_enz_cat"/>
</dbReference>
<keyword evidence="5" id="KW-0170">Cobalt</keyword>
<dbReference type="GO" id="GO:0031419">
    <property type="term" value="F:cobalamin binding"/>
    <property type="evidence" value="ECO:0007669"/>
    <property type="project" value="UniProtKB-KW"/>
</dbReference>
<accession>A0AB39BR10</accession>
<protein>
    <submittedName>
        <fullName evidence="7">Methylmalonyl-CoA mutase family protein</fullName>
    </submittedName>
</protein>
<dbReference type="SUPFAM" id="SSF51703">
    <property type="entry name" value="Cobalamin (vitamin B12)-dependent enzymes"/>
    <property type="match status" value="1"/>
</dbReference>
<keyword evidence="3" id="KW-0846">Cobalamin</keyword>
<feature type="domain" description="Methylmalonyl-CoA mutase alpha/beta chain catalytic" evidence="6">
    <location>
        <begin position="42"/>
        <end position="477"/>
    </location>
</feature>
<name>A0AB39BR10_9BACI</name>
<dbReference type="GO" id="GO:0019678">
    <property type="term" value="P:propionate metabolic process, methylmalonyl pathway"/>
    <property type="evidence" value="ECO:0007669"/>
    <property type="project" value="TreeGrafter"/>
</dbReference>
<sequence length="678" mass="75407">MMHKDLDKFSEFPIPTYEEWREVAERSLKGGSFDKRLVTHLYEGIAIEPMYQEKDVDHLPILKEQPGAFPFTRGTTQKRAKWKVSQELSGATPVILNEQAHHDLKRGQDVLHIVANEKAKGNKVKENDRGVSIEGVTDFKTIFEGIDTEKYPIHLYTGVWLKPLLAMVISAVEEKKISGIIAADPLFELAKTGELPSTLATIYDDLAEATLWVVNHQSGLRTILVQSAAYHDGGASATDELACVLSTGVEYVSELMDRGLSADDAGNSIAFSFSIGSQSFVEIAKIRSARLLWAAIMKEFGASEAGQKMVIHARTSAFTKAKLDPYVNMLRSTSEAFSAAIAGADSIQVSPFDEPIQPSTAFSRRIARNTSLILLEESHLAATQDPAGGAWYVEHLTSEIAQKAWSQFQNLEAGGGMSKALAAGIPQSWINETWQARIKDVETRKQTIVGVNQYANLDEKLLHENKQTEEWRVEETKSESKTLEVLPTSIDEWIHVSSDGFSLTSMYELLSKLNDGEPTTIKEPLNRRRISMPYEQMRDLSKQFERETGKRAEVTLIGLGPLAKFKPRADFAAGYFRAGGFEVGSPISADALSRDQAQMECSNVIVICGTDEDVHQECASLIKELKKANSDEVRIYVAGKQKGEVADQLHESGVFDYIHMKSNHYEQLMNLWNWRAGK</sequence>
<dbReference type="RefSeq" id="WP_368503710.1">
    <property type="nucleotide sequence ID" value="NZ_CP162551.1"/>
</dbReference>
<comment type="cofactor">
    <cofactor evidence="1">
        <name>adenosylcob(III)alamin</name>
        <dbReference type="ChEBI" id="CHEBI:18408"/>
    </cofactor>
</comment>
<evidence type="ECO:0000256" key="4">
    <source>
        <dbReference type="ARBA" id="ARBA00023235"/>
    </source>
</evidence>
<proteinExistence type="inferred from homology"/>
<dbReference type="GO" id="GO:0004494">
    <property type="term" value="F:methylmalonyl-CoA mutase activity"/>
    <property type="evidence" value="ECO:0007669"/>
    <property type="project" value="UniProtKB-EC"/>
</dbReference>
<reference evidence="7" key="1">
    <citation type="submission" date="2024-07" db="EMBL/GenBank/DDBJ databases">
        <title>Identification and characteristics of an arsenic-resistant bacterial isolate, which belongs to a novel species.</title>
        <authorList>
            <person name="Juszczyk A."/>
            <person name="Kowalczyk A."/>
            <person name="Was K."/>
            <person name="Kosowicz W."/>
            <person name="Budzyn A."/>
            <person name="Latowski D."/>
        </authorList>
    </citation>
    <scope>NUCLEOTIDE SEQUENCE</scope>
    <source>
        <strain evidence="7">As8PL</strain>
    </source>
</reference>
<dbReference type="SUPFAM" id="SSF52242">
    <property type="entry name" value="Cobalamin (vitamin B12)-binding domain"/>
    <property type="match status" value="1"/>
</dbReference>
<gene>
    <name evidence="7" type="ORF">AB3N04_16270</name>
</gene>
<evidence type="ECO:0000259" key="6">
    <source>
        <dbReference type="Pfam" id="PF01642"/>
    </source>
</evidence>
<organism evidence="7">
    <name type="scientific">Alkalihalophilus sp. As8PL</name>
    <dbReference type="NCBI Taxonomy" id="3237103"/>
    <lineage>
        <taxon>Bacteria</taxon>
        <taxon>Bacillati</taxon>
        <taxon>Bacillota</taxon>
        <taxon>Bacilli</taxon>
        <taxon>Bacillales</taxon>
        <taxon>Bacillaceae</taxon>
        <taxon>Alkalihalophilus</taxon>
    </lineage>
</organism>